<organism evidence="1 2">
    <name type="scientific">Daejeonella rubra</name>
    <dbReference type="NCBI Taxonomy" id="990371"/>
    <lineage>
        <taxon>Bacteria</taxon>
        <taxon>Pseudomonadati</taxon>
        <taxon>Bacteroidota</taxon>
        <taxon>Sphingobacteriia</taxon>
        <taxon>Sphingobacteriales</taxon>
        <taxon>Sphingobacteriaceae</taxon>
        <taxon>Daejeonella</taxon>
    </lineage>
</organism>
<evidence type="ECO:0000313" key="2">
    <source>
        <dbReference type="Proteomes" id="UP000199226"/>
    </source>
</evidence>
<protein>
    <submittedName>
        <fullName evidence="1">Uncharacterized protein</fullName>
    </submittedName>
</protein>
<dbReference type="Proteomes" id="UP000199226">
    <property type="component" value="Unassembled WGS sequence"/>
</dbReference>
<gene>
    <name evidence="1" type="ORF">SAMN05421813_13522</name>
</gene>
<evidence type="ECO:0000313" key="1">
    <source>
        <dbReference type="EMBL" id="SDN03752.1"/>
    </source>
</evidence>
<dbReference type="EMBL" id="FNHH01000035">
    <property type="protein sequence ID" value="SDN03752.1"/>
    <property type="molecule type" value="Genomic_DNA"/>
</dbReference>
<accession>A0A1G9Y3R1</accession>
<keyword evidence="2" id="KW-1185">Reference proteome</keyword>
<sequence>MCLILFIQLFMFFLELLIDSDMLNIYSIEIIINYLQSIFNFWILKYSNFAALRIQDLFFKSMCLIAHKRSFLNKFELFISTNQFSLNNF</sequence>
<dbReference type="AlphaFoldDB" id="A0A1G9Y3R1"/>
<name>A0A1G9Y3R1_9SPHI</name>
<dbReference type="STRING" id="990371.SAMN05421813_13522"/>
<reference evidence="2" key="1">
    <citation type="submission" date="2016-10" db="EMBL/GenBank/DDBJ databases">
        <authorList>
            <person name="Varghese N."/>
            <person name="Submissions S."/>
        </authorList>
    </citation>
    <scope>NUCLEOTIDE SEQUENCE [LARGE SCALE GENOMIC DNA]</scope>
    <source>
        <strain evidence="2">DSM 24536</strain>
    </source>
</reference>
<proteinExistence type="predicted"/>